<feature type="modified residue" description="4-aspartylphosphate" evidence="4">
    <location>
        <position position="736"/>
    </location>
</feature>
<dbReference type="Pfam" id="PF02518">
    <property type="entry name" value="HATPase_c"/>
    <property type="match status" value="1"/>
</dbReference>
<feature type="domain" description="PAC" evidence="7">
    <location>
        <begin position="378"/>
        <end position="433"/>
    </location>
</feature>
<evidence type="ECO:0000256" key="3">
    <source>
        <dbReference type="ARBA" id="ARBA00022553"/>
    </source>
</evidence>
<feature type="domain" description="PAC" evidence="7">
    <location>
        <begin position="250"/>
        <end position="302"/>
    </location>
</feature>
<dbReference type="Gene3D" id="3.40.50.2300">
    <property type="match status" value="1"/>
</dbReference>
<dbReference type="InterPro" id="IPR003661">
    <property type="entry name" value="HisK_dim/P_dom"/>
</dbReference>
<feature type="domain" description="Response regulatory" evidence="6">
    <location>
        <begin position="687"/>
        <end position="803"/>
    </location>
</feature>
<proteinExistence type="predicted"/>
<organism evidence="8 9">
    <name type="scientific">Tahibacter aquaticus</name>
    <dbReference type="NCBI Taxonomy" id="520092"/>
    <lineage>
        <taxon>Bacteria</taxon>
        <taxon>Pseudomonadati</taxon>
        <taxon>Pseudomonadota</taxon>
        <taxon>Gammaproteobacteria</taxon>
        <taxon>Lysobacterales</taxon>
        <taxon>Rhodanobacteraceae</taxon>
        <taxon>Tahibacter</taxon>
    </lineage>
</organism>
<dbReference type="AlphaFoldDB" id="A0A4R6YWI1"/>
<dbReference type="SMART" id="SM00091">
    <property type="entry name" value="PAS"/>
    <property type="match status" value="2"/>
</dbReference>
<dbReference type="Gene3D" id="1.10.287.130">
    <property type="match status" value="1"/>
</dbReference>
<evidence type="ECO:0000256" key="1">
    <source>
        <dbReference type="ARBA" id="ARBA00000085"/>
    </source>
</evidence>
<dbReference type="InterPro" id="IPR036890">
    <property type="entry name" value="HATPase_C_sf"/>
</dbReference>
<dbReference type="PROSITE" id="PS50110">
    <property type="entry name" value="RESPONSE_REGULATORY"/>
    <property type="match status" value="1"/>
</dbReference>
<dbReference type="InterPro" id="IPR003594">
    <property type="entry name" value="HATPase_dom"/>
</dbReference>
<dbReference type="Pfam" id="PF08448">
    <property type="entry name" value="PAS_4"/>
    <property type="match status" value="1"/>
</dbReference>
<dbReference type="NCBIfam" id="TIGR00229">
    <property type="entry name" value="sensory_box"/>
    <property type="match status" value="1"/>
</dbReference>
<dbReference type="Proteomes" id="UP000295293">
    <property type="component" value="Unassembled WGS sequence"/>
</dbReference>
<dbReference type="GO" id="GO:0000155">
    <property type="term" value="F:phosphorelay sensor kinase activity"/>
    <property type="evidence" value="ECO:0007669"/>
    <property type="project" value="InterPro"/>
</dbReference>
<protein>
    <recommendedName>
        <fullName evidence="2">histidine kinase</fullName>
        <ecNumber evidence="2">2.7.13.3</ecNumber>
    </recommendedName>
</protein>
<dbReference type="InterPro" id="IPR011006">
    <property type="entry name" value="CheY-like_superfamily"/>
</dbReference>
<dbReference type="InterPro" id="IPR001789">
    <property type="entry name" value="Sig_transdc_resp-reg_receiver"/>
</dbReference>
<keyword evidence="3 4" id="KW-0597">Phosphoprotein</keyword>
<dbReference type="Gene3D" id="2.10.70.100">
    <property type="match status" value="1"/>
</dbReference>
<dbReference type="SUPFAM" id="SSF55785">
    <property type="entry name" value="PYP-like sensor domain (PAS domain)"/>
    <property type="match status" value="2"/>
</dbReference>
<dbReference type="InterPro" id="IPR005467">
    <property type="entry name" value="His_kinase_dom"/>
</dbReference>
<dbReference type="CDD" id="cd00082">
    <property type="entry name" value="HisKA"/>
    <property type="match status" value="1"/>
</dbReference>
<dbReference type="Gene3D" id="3.30.565.10">
    <property type="entry name" value="Histidine kinase-like ATPase, C-terminal domain"/>
    <property type="match status" value="1"/>
</dbReference>
<evidence type="ECO:0000256" key="2">
    <source>
        <dbReference type="ARBA" id="ARBA00012438"/>
    </source>
</evidence>
<reference evidence="8 9" key="1">
    <citation type="submission" date="2019-03" db="EMBL/GenBank/DDBJ databases">
        <title>Genomic Encyclopedia of Type Strains, Phase IV (KMG-IV): sequencing the most valuable type-strain genomes for metagenomic binning, comparative biology and taxonomic classification.</title>
        <authorList>
            <person name="Goeker M."/>
        </authorList>
    </citation>
    <scope>NUCLEOTIDE SEQUENCE [LARGE SCALE GENOMIC DNA]</scope>
    <source>
        <strain evidence="8 9">DSM 21667</strain>
    </source>
</reference>
<dbReference type="PANTHER" id="PTHR43547">
    <property type="entry name" value="TWO-COMPONENT HISTIDINE KINASE"/>
    <property type="match status" value="1"/>
</dbReference>
<comment type="caution">
    <text evidence="8">The sequence shown here is derived from an EMBL/GenBank/DDBJ whole genome shotgun (WGS) entry which is preliminary data.</text>
</comment>
<dbReference type="InterPro" id="IPR035965">
    <property type="entry name" value="PAS-like_dom_sf"/>
</dbReference>
<dbReference type="SUPFAM" id="SSF55874">
    <property type="entry name" value="ATPase domain of HSP90 chaperone/DNA topoisomerase II/histidine kinase"/>
    <property type="match status" value="1"/>
</dbReference>
<dbReference type="SMART" id="SM00388">
    <property type="entry name" value="HisKA"/>
    <property type="match status" value="1"/>
</dbReference>
<dbReference type="InterPro" id="IPR000700">
    <property type="entry name" value="PAS-assoc_C"/>
</dbReference>
<dbReference type="SUPFAM" id="SSF47384">
    <property type="entry name" value="Homodimeric domain of signal transducing histidine kinase"/>
    <property type="match status" value="1"/>
</dbReference>
<dbReference type="Gene3D" id="3.30.450.20">
    <property type="entry name" value="PAS domain"/>
    <property type="match status" value="3"/>
</dbReference>
<evidence type="ECO:0000256" key="4">
    <source>
        <dbReference type="PROSITE-ProRule" id="PRU00169"/>
    </source>
</evidence>
<dbReference type="PRINTS" id="PR00344">
    <property type="entry name" value="BCTRLSENSOR"/>
</dbReference>
<dbReference type="Pfam" id="PF00512">
    <property type="entry name" value="HisKA"/>
    <property type="match status" value="1"/>
</dbReference>
<dbReference type="SMART" id="SM00448">
    <property type="entry name" value="REC"/>
    <property type="match status" value="1"/>
</dbReference>
<accession>A0A4R6YWI1</accession>
<dbReference type="EC" id="2.7.13.3" evidence="2"/>
<dbReference type="SUPFAM" id="SSF52172">
    <property type="entry name" value="CheY-like"/>
    <property type="match status" value="1"/>
</dbReference>
<dbReference type="SMART" id="SM00387">
    <property type="entry name" value="HATPase_c"/>
    <property type="match status" value="1"/>
</dbReference>
<gene>
    <name evidence="8" type="ORF">DFR29_107139</name>
</gene>
<evidence type="ECO:0000259" key="7">
    <source>
        <dbReference type="PROSITE" id="PS50113"/>
    </source>
</evidence>
<dbReference type="InterPro" id="IPR004358">
    <property type="entry name" value="Sig_transdc_His_kin-like_C"/>
</dbReference>
<evidence type="ECO:0000259" key="5">
    <source>
        <dbReference type="PROSITE" id="PS50109"/>
    </source>
</evidence>
<comment type="catalytic activity">
    <reaction evidence="1">
        <text>ATP + protein L-histidine = ADP + protein N-phospho-L-histidine.</text>
        <dbReference type="EC" id="2.7.13.3"/>
    </reaction>
</comment>
<dbReference type="CDD" id="cd00130">
    <property type="entry name" value="PAS"/>
    <property type="match status" value="1"/>
</dbReference>
<dbReference type="InterPro" id="IPR036097">
    <property type="entry name" value="HisK_dim/P_sf"/>
</dbReference>
<dbReference type="PANTHER" id="PTHR43547:SF2">
    <property type="entry name" value="HYBRID SIGNAL TRANSDUCTION HISTIDINE KINASE C"/>
    <property type="match status" value="1"/>
</dbReference>
<dbReference type="PROSITE" id="PS50109">
    <property type="entry name" value="HIS_KIN"/>
    <property type="match status" value="1"/>
</dbReference>
<evidence type="ECO:0000259" key="6">
    <source>
        <dbReference type="PROSITE" id="PS50110"/>
    </source>
</evidence>
<sequence>MSRASSLYSDTSFLAGGGDMGEIIRRFAWETTPLGPPAQWRPTLKAMVRMALTTRHPIFIFWGEALTCLYNDAYSASLGPEKHPSILGMPGREAWPEIWHIIGPQIELVRSGDGATWHENQLVPILRHGRLDEVYWTYSYGPIDDEQAPNGVAGVLVICTETTAQVLQEQRLASERERFSELFEQAPSFMAVLRGPQHVFELANPGYLRLVGEREILGKPAAHALPEAAEQGYVALLDQVYSSGKPFVASGARIALQSGDEAERYLDFVYQPMRDAFGAVSGIFVQGVDVTHKWQVENRLRDAESRLRLAVDSSSLGTFDVELPQGQTVLSRRGQELFDVDAESVALELLLSRIPPEDRSRVEASVAAVRADAGEGIYSQRHRIQRRDGSIGWVAVAGRLSRGEAAGGDGRERLVGVLWDVTEQQQLMELLQQGDRRKDEFLATLSHELRNPLAPIRTAGHLLLAPDLSSAQVQECGQLIERQARSMSHLLDDLLDISRITSGKMELRNEPVDVHAVIEAALEAARPLIDGKGHALSLQLPPPPLWLNADPLRLRQILTNLLNNAAKYTDPGGHIRIDVRRSGDALQFDIVDNGVGLAFDARAQLFEMFHQVRGTLNRSQGGLGIGLALSRGLAQLQGGKLEALSDGLGHGSTFRLSLPLSLSLDKDMQVPAVEQAVAHAVATARRCVLIADDYVDGGRMLALFLESEGFEVVLVHDGLSALEAAARRRPEAAFMDISMPGLDGYQLATRLRATDWGRDILLVATTGWGQAEDRRKAIESGFDVHMTKPVSPDAVLRVLVERFGA</sequence>
<dbReference type="InterPro" id="IPR013655">
    <property type="entry name" value="PAS_fold_3"/>
</dbReference>
<name>A0A4R6YWI1_9GAMM</name>
<dbReference type="InterPro" id="IPR000014">
    <property type="entry name" value="PAS"/>
</dbReference>
<evidence type="ECO:0000313" key="9">
    <source>
        <dbReference type="Proteomes" id="UP000295293"/>
    </source>
</evidence>
<evidence type="ECO:0000313" key="8">
    <source>
        <dbReference type="EMBL" id="TDR43131.1"/>
    </source>
</evidence>
<dbReference type="RefSeq" id="WP_166654064.1">
    <property type="nucleotide sequence ID" value="NZ_SNZH01000007.1"/>
</dbReference>
<dbReference type="PROSITE" id="PS50113">
    <property type="entry name" value="PAC"/>
    <property type="match status" value="2"/>
</dbReference>
<keyword evidence="9" id="KW-1185">Reference proteome</keyword>
<dbReference type="Pfam" id="PF08447">
    <property type="entry name" value="PAS_3"/>
    <property type="match status" value="1"/>
</dbReference>
<feature type="domain" description="Histidine kinase" evidence="5">
    <location>
        <begin position="444"/>
        <end position="662"/>
    </location>
</feature>
<dbReference type="Pfam" id="PF00072">
    <property type="entry name" value="Response_reg"/>
    <property type="match status" value="1"/>
</dbReference>
<dbReference type="InterPro" id="IPR013656">
    <property type="entry name" value="PAS_4"/>
</dbReference>
<dbReference type="EMBL" id="SNZH01000007">
    <property type="protein sequence ID" value="TDR43131.1"/>
    <property type="molecule type" value="Genomic_DNA"/>
</dbReference>